<dbReference type="InterPro" id="IPR012347">
    <property type="entry name" value="Ferritin-like"/>
</dbReference>
<dbReference type="InterPro" id="IPR005183">
    <property type="entry name" value="DUF305_CopM-like"/>
</dbReference>
<accession>A0A856MQI9</accession>
<reference evidence="2 3" key="1">
    <citation type="submission" date="2018-06" db="EMBL/GenBank/DDBJ databases">
        <title>Comparative genomics of Brasilonema spp. strains.</title>
        <authorList>
            <person name="Alvarenga D.O."/>
            <person name="Fiore M.F."/>
            <person name="Varani A.M."/>
        </authorList>
    </citation>
    <scope>NUCLEOTIDE SEQUENCE [LARGE SCALE GENOMIC DNA]</scope>
    <source>
        <strain evidence="2 3">CENA114</strain>
    </source>
</reference>
<evidence type="ECO:0000259" key="1">
    <source>
        <dbReference type="Pfam" id="PF03713"/>
    </source>
</evidence>
<dbReference type="EMBL" id="CP030118">
    <property type="protein sequence ID" value="QDL11687.1"/>
    <property type="molecule type" value="Genomic_DNA"/>
</dbReference>
<keyword evidence="3" id="KW-1185">Reference proteome</keyword>
<dbReference type="RefSeq" id="WP_171977895.1">
    <property type="nucleotide sequence ID" value="NZ_CAWOXK010000001.1"/>
</dbReference>
<dbReference type="Gene3D" id="1.20.1260.10">
    <property type="match status" value="1"/>
</dbReference>
<dbReference type="Pfam" id="PF03713">
    <property type="entry name" value="DUF305"/>
    <property type="match status" value="1"/>
</dbReference>
<proteinExistence type="predicted"/>
<name>A0A856MQI9_9CYAN</name>
<protein>
    <submittedName>
        <fullName evidence="2">DUF305 domain-containing protein</fullName>
    </submittedName>
</protein>
<dbReference type="PANTHER" id="PTHR36933">
    <property type="entry name" value="SLL0788 PROTEIN"/>
    <property type="match status" value="1"/>
</dbReference>
<evidence type="ECO:0000313" key="2">
    <source>
        <dbReference type="EMBL" id="QDL11687.1"/>
    </source>
</evidence>
<evidence type="ECO:0000313" key="3">
    <source>
        <dbReference type="Proteomes" id="UP000503129"/>
    </source>
</evidence>
<dbReference type="KEGG" id="bsen:DP114_30725"/>
<dbReference type="AlphaFoldDB" id="A0A856MQI9"/>
<dbReference type="Proteomes" id="UP000503129">
    <property type="component" value="Chromosome"/>
</dbReference>
<sequence>MSFNLPFLFLLSIGIPVASMIMPHHTLANQAYDQAMSSMHTQMQHVQMNGNPDADFAAMMIPHHQGAIEMAKVELQYGTDPRLRRLAQEIIVTQQSEIELMQLSLKHPQSPMPSSSK</sequence>
<gene>
    <name evidence="2" type="ORF">DP114_30725</name>
</gene>
<dbReference type="PANTHER" id="PTHR36933:SF1">
    <property type="entry name" value="SLL0788 PROTEIN"/>
    <property type="match status" value="1"/>
</dbReference>
<feature type="domain" description="DUF305" evidence="1">
    <location>
        <begin position="23"/>
        <end position="102"/>
    </location>
</feature>
<organism evidence="2 3">
    <name type="scientific">Brasilonema sennae CENA114</name>
    <dbReference type="NCBI Taxonomy" id="415709"/>
    <lineage>
        <taxon>Bacteria</taxon>
        <taxon>Bacillati</taxon>
        <taxon>Cyanobacteriota</taxon>
        <taxon>Cyanophyceae</taxon>
        <taxon>Nostocales</taxon>
        <taxon>Scytonemataceae</taxon>
        <taxon>Brasilonema</taxon>
        <taxon>Bromeliae group (in: Brasilonema)</taxon>
    </lineage>
</organism>